<dbReference type="PANTHER" id="PTHR11669">
    <property type="entry name" value="REPLICATION FACTOR C / DNA POLYMERASE III GAMMA-TAU SUBUNIT"/>
    <property type="match status" value="1"/>
</dbReference>
<feature type="compositionally biased region" description="Acidic residues" evidence="1">
    <location>
        <begin position="267"/>
        <end position="279"/>
    </location>
</feature>
<evidence type="ECO:0000313" key="3">
    <source>
        <dbReference type="Proteomes" id="UP000031599"/>
    </source>
</evidence>
<organism evidence="2 3">
    <name type="scientific">Enhygromyxa salina</name>
    <dbReference type="NCBI Taxonomy" id="215803"/>
    <lineage>
        <taxon>Bacteria</taxon>
        <taxon>Pseudomonadati</taxon>
        <taxon>Myxococcota</taxon>
        <taxon>Polyangia</taxon>
        <taxon>Nannocystales</taxon>
        <taxon>Nannocystaceae</taxon>
        <taxon>Enhygromyxa</taxon>
    </lineage>
</organism>
<protein>
    <submittedName>
        <fullName evidence="2">DNA polymerase III delta prime subunit</fullName>
    </submittedName>
</protein>
<dbReference type="GO" id="GO:0006261">
    <property type="term" value="P:DNA-templated DNA replication"/>
    <property type="evidence" value="ECO:0007669"/>
    <property type="project" value="TreeGrafter"/>
</dbReference>
<dbReference type="RefSeq" id="WP_052546570.1">
    <property type="nucleotide sequence ID" value="NZ_JMCC02000008.1"/>
</dbReference>
<dbReference type="Proteomes" id="UP000031599">
    <property type="component" value="Unassembled WGS sequence"/>
</dbReference>
<dbReference type="InterPro" id="IPR027417">
    <property type="entry name" value="P-loop_NTPase"/>
</dbReference>
<evidence type="ECO:0000313" key="2">
    <source>
        <dbReference type="EMBL" id="KIG18797.1"/>
    </source>
</evidence>
<dbReference type="EMBL" id="JMCC02000008">
    <property type="protein sequence ID" value="KIG18797.1"/>
    <property type="molecule type" value="Genomic_DNA"/>
</dbReference>
<accession>A0A0C2DGK0</accession>
<sequence length="379" mass="41119">MSQDHGFPGVVGHARVTDMLSRAIERQRLHHGLVFCGPRGIGKATLARGLACALICDVAPARGCGSCDACRRLLSGRHTDLRRLEGQGKTNTIAAEPAREVALRSQHAPFEARAHVIIIDPADRMHPRAAAAMLKSIEEPSAGVYWTLIGANRSDILDTILSRCMTIPLEGLSLADTRAVVLAELARDPSAEAIDDARRELAISLADGSPGVALELLRDPSLEPTRELLAATLRALELGPPAVFSGDRSPLWSAWNTAVLATPDPSAEQDEGDDGEDEVIVVKSKRKPKKKSKKSKSSKSDSKATPARQRAMAGRLAELWLLHLRELLLGREGLRGMPRLQTDPRMAGHMQTIQQFQTNLARNPNVRLNFEQLLLSLGS</sequence>
<dbReference type="PANTHER" id="PTHR11669:SF8">
    <property type="entry name" value="DNA POLYMERASE III SUBUNIT DELTA"/>
    <property type="match status" value="1"/>
</dbReference>
<proteinExistence type="predicted"/>
<dbReference type="SUPFAM" id="SSF52540">
    <property type="entry name" value="P-loop containing nucleoside triphosphate hydrolases"/>
    <property type="match status" value="1"/>
</dbReference>
<gene>
    <name evidence="2" type="ORF">DB30_07133</name>
</gene>
<feature type="compositionally biased region" description="Basic residues" evidence="1">
    <location>
        <begin position="283"/>
        <end position="297"/>
    </location>
</feature>
<evidence type="ECO:0000256" key="1">
    <source>
        <dbReference type="SAM" id="MobiDB-lite"/>
    </source>
</evidence>
<reference evidence="2 3" key="1">
    <citation type="submission" date="2014-12" db="EMBL/GenBank/DDBJ databases">
        <title>Genome assembly of Enhygromyxa salina DSM 15201.</title>
        <authorList>
            <person name="Sharma G."/>
            <person name="Subramanian S."/>
        </authorList>
    </citation>
    <scope>NUCLEOTIDE SEQUENCE [LARGE SCALE GENOMIC DNA]</scope>
    <source>
        <strain evidence="2 3">DSM 15201</strain>
    </source>
</reference>
<dbReference type="AlphaFoldDB" id="A0A0C2DGK0"/>
<feature type="region of interest" description="Disordered" evidence="1">
    <location>
        <begin position="263"/>
        <end position="309"/>
    </location>
</feature>
<comment type="caution">
    <text evidence="2">The sequence shown here is derived from an EMBL/GenBank/DDBJ whole genome shotgun (WGS) entry which is preliminary data.</text>
</comment>
<dbReference type="Gene3D" id="3.40.50.300">
    <property type="entry name" value="P-loop containing nucleotide triphosphate hydrolases"/>
    <property type="match status" value="1"/>
</dbReference>
<dbReference type="Pfam" id="PF13177">
    <property type="entry name" value="DNA_pol3_delta2"/>
    <property type="match status" value="1"/>
</dbReference>
<dbReference type="InterPro" id="IPR050238">
    <property type="entry name" value="DNA_Rep/Repair_Clamp_Loader"/>
</dbReference>
<name>A0A0C2DGK0_9BACT</name>